<dbReference type="Proteomes" id="UP000749311">
    <property type="component" value="Unassembled WGS sequence"/>
</dbReference>
<accession>A0ABX0SEU6</accession>
<organism evidence="1 2">
    <name type="scientific">Brooklawnia cerclae</name>
    <dbReference type="NCBI Taxonomy" id="349934"/>
    <lineage>
        <taxon>Bacteria</taxon>
        <taxon>Bacillati</taxon>
        <taxon>Actinomycetota</taxon>
        <taxon>Actinomycetes</taxon>
        <taxon>Propionibacteriales</taxon>
        <taxon>Propionibacteriaceae</taxon>
        <taxon>Brooklawnia</taxon>
    </lineage>
</organism>
<comment type="caution">
    <text evidence="1">The sequence shown here is derived from an EMBL/GenBank/DDBJ whole genome shotgun (WGS) entry which is preliminary data.</text>
</comment>
<keyword evidence="2" id="KW-1185">Reference proteome</keyword>
<evidence type="ECO:0000313" key="2">
    <source>
        <dbReference type="Proteomes" id="UP000749311"/>
    </source>
</evidence>
<protein>
    <submittedName>
        <fullName evidence="1">Uncharacterized protein</fullName>
    </submittedName>
</protein>
<sequence>MSVLYRALWASKSDSPSEHLARTRQLFSAWAVEESDGHSLEDGTAAVTLTRTRLIDGDEQHYAVERSVSLRAVGDADSPKGFEGTTRETSDGMTWTTLVRVVSSDGTARVWVENQAESDRAIGVRLSVGRPRVVDDLLGASPDAHLGGSRLQIESLSIPADGVPILVEHLRSADRTLPTIVVSQPNSEDGGAWRRRANRVARRVVGVATVMTIDRQAVKAFSHELGQLAAWDGSIRVYAPIPVVDGEGYRHRYTLRNLFDDEASESVQIDRIVYGVCSLSTRRRPDPAFDVFAMPTHAPVDLSEYLSIEDAETIIRDQQVKLDAATGDARAAIEDQEELSRELSMKVGHLDRLHRALEQRSIFDLFYETQHDPGSGVPDEADSVDTAIILAMDYLSDWVVIHDSAPQDLDGINTAPQSTAWGNTIWRGFRALAAFAEARSTGFAGSFYDWCKSDPPMGWPATPKKLSMTESTTVRNNSSLSDKRVLPVSTDVDSAGRVLMLSHLKIAEGGGNLAPRVYFYDDTTGLTKKIHVGFIGPHYLMPNTKS</sequence>
<dbReference type="RefSeq" id="WP_167166193.1">
    <property type="nucleotide sequence ID" value="NZ_BAAAOO010000015.1"/>
</dbReference>
<gene>
    <name evidence="1" type="ORF">FB473_001552</name>
</gene>
<dbReference type="EMBL" id="JAAMOZ010000001">
    <property type="protein sequence ID" value="NIH56907.1"/>
    <property type="molecule type" value="Genomic_DNA"/>
</dbReference>
<proteinExistence type="predicted"/>
<evidence type="ECO:0000313" key="1">
    <source>
        <dbReference type="EMBL" id="NIH56907.1"/>
    </source>
</evidence>
<name>A0ABX0SEU6_9ACTN</name>
<reference evidence="1 2" key="1">
    <citation type="submission" date="2020-02" db="EMBL/GenBank/DDBJ databases">
        <title>Sequencing the genomes of 1000 actinobacteria strains.</title>
        <authorList>
            <person name="Klenk H.-P."/>
        </authorList>
    </citation>
    <scope>NUCLEOTIDE SEQUENCE [LARGE SCALE GENOMIC DNA]</scope>
    <source>
        <strain evidence="1 2">DSM 19609</strain>
    </source>
</reference>